<dbReference type="AlphaFoldDB" id="A0A0K0PUE5"/>
<dbReference type="GO" id="GO:0016020">
    <property type="term" value="C:membrane"/>
    <property type="evidence" value="ECO:0007669"/>
    <property type="project" value="UniProtKB-SubCell"/>
</dbReference>
<evidence type="ECO:0000256" key="2">
    <source>
        <dbReference type="ARBA" id="ARBA00022692"/>
    </source>
</evidence>
<evidence type="ECO:0000259" key="7">
    <source>
        <dbReference type="PROSITE" id="PS50262"/>
    </source>
</evidence>
<evidence type="ECO:0000313" key="8">
    <source>
        <dbReference type="EMBL" id="AKQ63009.1"/>
    </source>
</evidence>
<feature type="transmembrane region" description="Helical" evidence="6">
    <location>
        <begin position="230"/>
        <end position="251"/>
    </location>
</feature>
<dbReference type="InterPro" id="IPR017452">
    <property type="entry name" value="GPCR_Rhodpsn_7TM"/>
</dbReference>
<feature type="transmembrane region" description="Helical" evidence="6">
    <location>
        <begin position="322"/>
        <end position="349"/>
    </location>
</feature>
<feature type="transmembrane region" description="Helical" evidence="6">
    <location>
        <begin position="173"/>
        <end position="191"/>
    </location>
</feature>
<dbReference type="Gene3D" id="1.20.1070.10">
    <property type="entry name" value="Rhodopsin 7-helix transmembrane proteins"/>
    <property type="match status" value="1"/>
</dbReference>
<keyword evidence="3 6" id="KW-1133">Transmembrane helix</keyword>
<keyword evidence="8" id="KW-0675">Receptor</keyword>
<organism evidence="8">
    <name type="scientific">Platynereis dumerilii</name>
    <name type="common">Dumeril's clam worm</name>
    <dbReference type="NCBI Taxonomy" id="6359"/>
    <lineage>
        <taxon>Eukaryota</taxon>
        <taxon>Metazoa</taxon>
        <taxon>Spiralia</taxon>
        <taxon>Lophotrochozoa</taxon>
        <taxon>Annelida</taxon>
        <taxon>Polychaeta</taxon>
        <taxon>Errantia</taxon>
        <taxon>Phyllodocida</taxon>
        <taxon>Nereididae</taxon>
        <taxon>Platynereis</taxon>
    </lineage>
</organism>
<feature type="transmembrane region" description="Helical" evidence="6">
    <location>
        <begin position="89"/>
        <end position="110"/>
    </location>
</feature>
<evidence type="ECO:0000256" key="1">
    <source>
        <dbReference type="ARBA" id="ARBA00004370"/>
    </source>
</evidence>
<dbReference type="PANTHER" id="PTHR46641:SF22">
    <property type="entry name" value="PROCTOLIN RECEPTOR, ISOFORM A"/>
    <property type="match status" value="1"/>
</dbReference>
<dbReference type="CDD" id="cd14978">
    <property type="entry name" value="7tmA_FMRFamide_R-like"/>
    <property type="match status" value="1"/>
</dbReference>
<protein>
    <submittedName>
        <fullName evidence="8">Orphan G-protein coupled receptor 14</fullName>
    </submittedName>
</protein>
<feature type="transmembrane region" description="Helical" evidence="6">
    <location>
        <begin position="282"/>
        <end position="302"/>
    </location>
</feature>
<sequence length="442" mass="50015">MCCHLVDGDKVAVQSDHNITYQMTQLSDSTEAPPADDSEIDDLYFHLQRTRFVIQKILVPIVVIVGVVLNCINIAVLTQKVMRTSSTNFYLTALACCDVLYLIFGLTMGLKHYESIKHTSTYARYRLPFGKPITDTCSNSGVWITLTFTIERYIGVCYPMKGKVICTPERAKIITLIVVLTAAIITVPEFFEWVTVETLDANNNTKVSVRPSALREADAYKWGYTYVNQALFTFLPLILLLVFNSLLVRAVMRATQQRRAMAKMPVSQNDRQERQQREQQRITIMLIGVVLVFLLCQMPQAIQNLYITYLQVSDNLTPTRLHILTITANVFNLLVMLNSSANFLLYSFFSMKFRRTFKRICCRCLLRASNMDHMFSEAEGSKTNLILQTTLPPTVGTSPRKSPNSRSGSFATPRLSTVGLNNKTSVVKQKNGYLEVQQGSFV</sequence>
<dbReference type="InterPro" id="IPR019427">
    <property type="entry name" value="7TM_GPCR_serpentine_rcpt_Srw"/>
</dbReference>
<evidence type="ECO:0000256" key="6">
    <source>
        <dbReference type="SAM" id="Phobius"/>
    </source>
</evidence>
<dbReference type="Pfam" id="PF10324">
    <property type="entry name" value="7TM_GPCR_Srw"/>
    <property type="match status" value="1"/>
</dbReference>
<dbReference type="PANTHER" id="PTHR46641">
    <property type="entry name" value="FMRFAMIDE RECEPTOR-RELATED"/>
    <property type="match status" value="1"/>
</dbReference>
<evidence type="ECO:0000256" key="3">
    <source>
        <dbReference type="ARBA" id="ARBA00022989"/>
    </source>
</evidence>
<name>A0A0K0PUE5_PLADU</name>
<evidence type="ECO:0000256" key="4">
    <source>
        <dbReference type="ARBA" id="ARBA00023136"/>
    </source>
</evidence>
<proteinExistence type="evidence at transcript level"/>
<dbReference type="PRINTS" id="PR00237">
    <property type="entry name" value="GPCRRHODOPSN"/>
</dbReference>
<dbReference type="PROSITE" id="PS50262">
    <property type="entry name" value="G_PROTEIN_RECEP_F1_2"/>
    <property type="match status" value="1"/>
</dbReference>
<accession>A0A0K0PUE5</accession>
<dbReference type="SUPFAM" id="SSF81321">
    <property type="entry name" value="Family A G protein-coupled receptor-like"/>
    <property type="match status" value="1"/>
</dbReference>
<feature type="transmembrane region" description="Helical" evidence="6">
    <location>
        <begin position="57"/>
        <end position="77"/>
    </location>
</feature>
<dbReference type="InterPro" id="IPR000276">
    <property type="entry name" value="GPCR_Rhodpsn"/>
</dbReference>
<keyword evidence="4 6" id="KW-0472">Membrane</keyword>
<feature type="region of interest" description="Disordered" evidence="5">
    <location>
        <begin position="391"/>
        <end position="416"/>
    </location>
</feature>
<dbReference type="InterPro" id="IPR052954">
    <property type="entry name" value="GPCR-Ligand_Int"/>
</dbReference>
<dbReference type="GO" id="GO:0008528">
    <property type="term" value="F:G protein-coupled peptide receptor activity"/>
    <property type="evidence" value="ECO:0007669"/>
    <property type="project" value="InterPro"/>
</dbReference>
<keyword evidence="2 6" id="KW-0812">Transmembrane</keyword>
<evidence type="ECO:0000256" key="5">
    <source>
        <dbReference type="SAM" id="MobiDB-lite"/>
    </source>
</evidence>
<feature type="domain" description="G-protein coupled receptors family 1 profile" evidence="7">
    <location>
        <begin position="69"/>
        <end position="346"/>
    </location>
</feature>
<comment type="subcellular location">
    <subcellularLocation>
        <location evidence="1">Membrane</location>
    </subcellularLocation>
</comment>
<dbReference type="EMBL" id="KP293955">
    <property type="protein sequence ID" value="AKQ63009.1"/>
    <property type="molecule type" value="mRNA"/>
</dbReference>
<reference evidence="8" key="1">
    <citation type="journal article" date="2015" name="Cell Rep.">
        <title>Large-Scale Combinatorial Deorphanization of Platynereis Neuropeptide GPCRs.</title>
        <authorList>
            <person name="Bauknecht P.M."/>
            <person name="Jekely G."/>
        </authorList>
    </citation>
    <scope>NUCLEOTIDE SEQUENCE</scope>
</reference>